<dbReference type="RefSeq" id="XP_009034954.1">
    <property type="nucleotide sequence ID" value="XM_009036706.1"/>
</dbReference>
<dbReference type="InParanoid" id="F0Y4H1"/>
<dbReference type="InterPro" id="IPR036412">
    <property type="entry name" value="HAD-like_sf"/>
</dbReference>
<dbReference type="InterPro" id="IPR001830">
    <property type="entry name" value="Glyco_trans_20"/>
</dbReference>
<accession>F0Y4H1</accession>
<dbReference type="InterPro" id="IPR003337">
    <property type="entry name" value="Trehalose_PPase"/>
</dbReference>
<dbReference type="KEGG" id="aaf:AURANDRAFT_22806"/>
<evidence type="ECO:0000313" key="2">
    <source>
        <dbReference type="EMBL" id="EGB10122.1"/>
    </source>
</evidence>
<comment type="similarity">
    <text evidence="1">In the N-terminal section; belongs to the glycosyltransferase 20 family.</text>
</comment>
<dbReference type="GO" id="GO:0004805">
    <property type="term" value="F:trehalose-phosphatase activity"/>
    <property type="evidence" value="ECO:0007669"/>
    <property type="project" value="TreeGrafter"/>
</dbReference>
<dbReference type="SUPFAM" id="SSF53756">
    <property type="entry name" value="UDP-Glycosyltransferase/glycogen phosphorylase"/>
    <property type="match status" value="1"/>
</dbReference>
<organism evidence="3">
    <name type="scientific">Aureococcus anophagefferens</name>
    <name type="common">Harmful bloom alga</name>
    <dbReference type="NCBI Taxonomy" id="44056"/>
    <lineage>
        <taxon>Eukaryota</taxon>
        <taxon>Sar</taxon>
        <taxon>Stramenopiles</taxon>
        <taxon>Ochrophyta</taxon>
        <taxon>Pelagophyceae</taxon>
        <taxon>Pelagomonadales</taxon>
        <taxon>Pelagomonadaceae</taxon>
        <taxon>Aureococcus</taxon>
    </lineage>
</organism>
<dbReference type="SUPFAM" id="SSF56784">
    <property type="entry name" value="HAD-like"/>
    <property type="match status" value="1"/>
</dbReference>
<dbReference type="InterPro" id="IPR023214">
    <property type="entry name" value="HAD_sf"/>
</dbReference>
<dbReference type="PANTHER" id="PTHR10788:SF106">
    <property type="entry name" value="BCDNA.GH08860"/>
    <property type="match status" value="1"/>
</dbReference>
<dbReference type="GO" id="GO:0003825">
    <property type="term" value="F:alpha,alpha-trehalose-phosphate synthase (UDP-forming) activity"/>
    <property type="evidence" value="ECO:0007669"/>
    <property type="project" value="TreeGrafter"/>
</dbReference>
<protein>
    <submittedName>
        <fullName evidence="2">Uncharacterized protein</fullName>
    </submittedName>
</protein>
<dbReference type="OrthoDB" id="195935at2759"/>
<dbReference type="Gene3D" id="3.40.50.2000">
    <property type="entry name" value="Glycogen Phosphorylase B"/>
    <property type="match status" value="2"/>
</dbReference>
<dbReference type="EMBL" id="GL833124">
    <property type="protein sequence ID" value="EGB10122.1"/>
    <property type="molecule type" value="Genomic_DNA"/>
</dbReference>
<dbReference type="Gene3D" id="3.30.70.1020">
    <property type="entry name" value="Trehalose-6-phosphate phosphatase related protein, domain 2"/>
    <property type="match status" value="1"/>
</dbReference>
<dbReference type="Proteomes" id="UP000002729">
    <property type="component" value="Unassembled WGS sequence"/>
</dbReference>
<name>F0Y4H1_AURAN</name>
<dbReference type="Pfam" id="PF02358">
    <property type="entry name" value="Trehalose_PPase"/>
    <property type="match status" value="1"/>
</dbReference>
<proteinExistence type="inferred from homology"/>
<dbReference type="GO" id="GO:0005829">
    <property type="term" value="C:cytosol"/>
    <property type="evidence" value="ECO:0007669"/>
    <property type="project" value="TreeGrafter"/>
</dbReference>
<reference evidence="2 3" key="1">
    <citation type="journal article" date="2011" name="Proc. Natl. Acad. Sci. U.S.A.">
        <title>Niche of harmful alga Aureococcus anophagefferens revealed through ecogenomics.</title>
        <authorList>
            <person name="Gobler C.J."/>
            <person name="Berry D.L."/>
            <person name="Dyhrman S.T."/>
            <person name="Wilhelm S.W."/>
            <person name="Salamov A."/>
            <person name="Lobanov A.V."/>
            <person name="Zhang Y."/>
            <person name="Collier J.L."/>
            <person name="Wurch L.L."/>
            <person name="Kustka A.B."/>
            <person name="Dill B.D."/>
            <person name="Shah M."/>
            <person name="VerBerkmoes N.C."/>
            <person name="Kuo A."/>
            <person name="Terry A."/>
            <person name="Pangilinan J."/>
            <person name="Lindquist E.A."/>
            <person name="Lucas S."/>
            <person name="Paulsen I.T."/>
            <person name="Hattenrath-Lehmann T.K."/>
            <person name="Talmage S.C."/>
            <person name="Walker E.A."/>
            <person name="Koch F."/>
            <person name="Burson A.M."/>
            <person name="Marcoval M.A."/>
            <person name="Tang Y.Z."/>
            <person name="Lecleir G.R."/>
            <person name="Coyne K.J."/>
            <person name="Berg G.M."/>
            <person name="Bertrand E.M."/>
            <person name="Saito M.A."/>
            <person name="Gladyshev V.N."/>
            <person name="Grigoriev I.V."/>
        </authorList>
    </citation>
    <scope>NUCLEOTIDE SEQUENCE [LARGE SCALE GENOMIC DNA]</scope>
    <source>
        <strain evidence="3">CCMP 1984</strain>
    </source>
</reference>
<keyword evidence="3" id="KW-1185">Reference proteome</keyword>
<feature type="non-terminal residue" evidence="2">
    <location>
        <position position="656"/>
    </location>
</feature>
<dbReference type="OMA" id="DDGEWCF"/>
<dbReference type="GeneID" id="20219662"/>
<dbReference type="eggNOG" id="KOG1050">
    <property type="taxonomic scope" value="Eukaryota"/>
</dbReference>
<dbReference type="GO" id="GO:0005992">
    <property type="term" value="P:trehalose biosynthetic process"/>
    <property type="evidence" value="ECO:0007669"/>
    <property type="project" value="InterPro"/>
</dbReference>
<dbReference type="PANTHER" id="PTHR10788">
    <property type="entry name" value="TREHALOSE-6-PHOSPHATE SYNTHASE"/>
    <property type="match status" value="1"/>
</dbReference>
<evidence type="ECO:0000256" key="1">
    <source>
        <dbReference type="ARBA" id="ARBA00005409"/>
    </source>
</evidence>
<sequence length="656" mass="73297">MDQALSNFRQVSQSGREVVWVGSPINAQVSVGEQREIRERLLRERKYAPVFLDPKRERLFYDGFCKRVLWPLFHSSPPTTEDTAQLWSAYVSVNQAFADAVRDVAADGDLIWIQDYHFMLLPSMLRALSPHAKLGFFLHVPFPSSELYRTLPFREEVLHGLLAADLLGFQTYDYARHFLSSCEMVLGIETSPDRIEHDGHQTRVCVCPVGIEPSSVVARSTAAPTLAAIQRLESQLAGRTLFLGVDTLDPTKGLVHKLLAFEELFQRHPELADELVFVQVVLGRGGAATQDAEQGPAFGNLHAMVSRINSQYATLDFEGPVQYFAADARAMPGEATLAALFSLADVLVITPIRDGMNVVPFEYLVAREAHEKIGAVLLSEFAGCARSLGGAVLVNPWDTARLRSLRARGVERRRAHEHMLQYVSTFTARSWAKRFLDQLTEASETKASRTLCRELTVPQLLQPYAKTSRRLVVFELEGVLAKPTALSELIDVGERTLDHIAALCRDDCNRLVVVLSARTADALSRIFAPIAEKHVNLALAAEEGLSVRWRGDEPFEMQVSDFDLDMSWADDAAPLIEYYTERTPGSVVEKKESGLAWHYRDCDLNHGAWQARQLQVALGELAKHVPLSVFSGDKFIEVRPMRLSVPNVLDLALRRL</sequence>
<dbReference type="Pfam" id="PF00982">
    <property type="entry name" value="Glyco_transf_20"/>
    <property type="match status" value="1"/>
</dbReference>
<dbReference type="Gene3D" id="3.40.50.1000">
    <property type="entry name" value="HAD superfamily/HAD-like"/>
    <property type="match status" value="1"/>
</dbReference>
<evidence type="ECO:0000313" key="3">
    <source>
        <dbReference type="Proteomes" id="UP000002729"/>
    </source>
</evidence>
<dbReference type="CDD" id="cd03788">
    <property type="entry name" value="GT20_TPS"/>
    <property type="match status" value="1"/>
</dbReference>
<dbReference type="AlphaFoldDB" id="F0Y4H1"/>
<gene>
    <name evidence="2" type="ORF">AURANDRAFT_22806</name>
</gene>